<dbReference type="SUPFAM" id="SSF52540">
    <property type="entry name" value="P-loop containing nucleoside triphosphate hydrolases"/>
    <property type="match status" value="1"/>
</dbReference>
<dbReference type="STRING" id="118168.MC7420_2270"/>
<dbReference type="eggNOG" id="COG4928">
    <property type="taxonomic scope" value="Bacteria"/>
</dbReference>
<reference evidence="1 2" key="1">
    <citation type="submission" date="2008-07" db="EMBL/GenBank/DDBJ databases">
        <authorList>
            <person name="Tandeau de Marsac N."/>
            <person name="Ferriera S."/>
            <person name="Johnson J."/>
            <person name="Kravitz S."/>
            <person name="Beeson K."/>
            <person name="Sutton G."/>
            <person name="Rogers Y.-H."/>
            <person name="Friedman R."/>
            <person name="Frazier M."/>
            <person name="Venter J.C."/>
        </authorList>
    </citation>
    <scope>NUCLEOTIDE SEQUENCE [LARGE SCALE GENOMIC DNA]</scope>
    <source>
        <strain evidence="1 2">PCC 7420</strain>
    </source>
</reference>
<dbReference type="RefSeq" id="WP_006101543.1">
    <property type="nucleotide sequence ID" value="NZ_DS989850.1"/>
</dbReference>
<dbReference type="EMBL" id="DS989850">
    <property type="protein sequence ID" value="EDX75266.1"/>
    <property type="molecule type" value="Genomic_DNA"/>
</dbReference>
<evidence type="ECO:0000313" key="2">
    <source>
        <dbReference type="Proteomes" id="UP000003835"/>
    </source>
</evidence>
<dbReference type="AlphaFoldDB" id="B4VRX7"/>
<proteinExistence type="predicted"/>
<dbReference type="Gene3D" id="3.40.50.300">
    <property type="entry name" value="P-loop containing nucleotide triphosphate hydrolases"/>
    <property type="match status" value="1"/>
</dbReference>
<dbReference type="OrthoDB" id="477505at2"/>
<accession>B4VRX7</accession>
<dbReference type="InterPro" id="IPR027417">
    <property type="entry name" value="P-loop_NTPase"/>
</dbReference>
<protein>
    <submittedName>
        <fullName evidence="1">Uncharacterized protein</fullName>
    </submittedName>
</protein>
<sequence>MRLDLERFFAACNPSKTLNMKNAEDHKYYIEFAGVRGGKAIEALKRTIARLSPNEPTCQLFTGHIGCGKSTELLRLKMELEALDFHVVYFQATDDLDVADVDITDILLAIARQVSASLESSRVTLQPRGFKAFLQKTIDVLQTPIEVGGEAKLPGIGTVKASTEGKFEVSLPDEIAKLTIKAKNSQQMRSKLRQHLEPQTSQILEYINQEILEVAITQLKQQGQKGLVVIVDNLDRIPNQETAASSKPLPEYIFVDRGEQLSQLNCHLVYTLPLSLIFSNLREPLKNRLGNGRSPIVLSMVPVFSRDRQDHPGGIALLRQMILARALPEATAEERLASVTKVFDSLDTLDRLCKISGGHVRSLLGMLYACLQEQDPPISRPILEMVIRQERDSLLLAIDNHEWELLFQVVREQKVKGDHEYQTLLQSLFVFEYQDEQGSWFGLNPLLFETQKYQDWVRQNE</sequence>
<name>B4VRX7_9CYAN</name>
<keyword evidence="2" id="KW-1185">Reference proteome</keyword>
<dbReference type="HOGENOM" id="CLU_041246_0_0_3"/>
<gene>
    <name evidence="1" type="ORF">MC7420_2270</name>
</gene>
<dbReference type="Proteomes" id="UP000003835">
    <property type="component" value="Unassembled WGS sequence"/>
</dbReference>
<evidence type="ECO:0000313" key="1">
    <source>
        <dbReference type="EMBL" id="EDX75266.1"/>
    </source>
</evidence>
<organism evidence="1 2">
    <name type="scientific">Coleofasciculus chthonoplastes PCC 7420</name>
    <dbReference type="NCBI Taxonomy" id="118168"/>
    <lineage>
        <taxon>Bacteria</taxon>
        <taxon>Bacillati</taxon>
        <taxon>Cyanobacteriota</taxon>
        <taxon>Cyanophyceae</taxon>
        <taxon>Coleofasciculales</taxon>
        <taxon>Coleofasciculaceae</taxon>
        <taxon>Coleofasciculus</taxon>
    </lineage>
</organism>